<proteinExistence type="inferred from homology"/>
<comment type="caution">
    <text evidence="9">The sequence shown here is derived from an EMBL/GenBank/DDBJ whole genome shotgun (WGS) entry which is preliminary data.</text>
</comment>
<keyword evidence="6" id="KW-0949">S-adenosyl-L-methionine</keyword>
<dbReference type="InterPro" id="IPR014777">
    <property type="entry name" value="4pyrrole_Mease_sub1"/>
</dbReference>
<sequence>MRKVYFVGAGPGDPELLTLKAYKLLKKADLIIYPGSIIEGGFLKDFDGKKMNSYGRSLQEIIDSISEAVKEGEEVVRLQSGDPSIYGALDEQREMLNEKEIDIEVVPGVSSVFASASSLKMELTIPGVSQTVAITRPAGKTLSREEDIIEELAELPLTLVILLGIGELEDVVEKVSRHRGNVPIFVVYHASREDEKIIRGNTGDIVEKVRSEGIERTAVIIVGLRGEHKRSVLYEDRGHRI</sequence>
<dbReference type="Pfam" id="PF00590">
    <property type="entry name" value="TP_methylase"/>
    <property type="match status" value="1"/>
</dbReference>
<dbReference type="UniPathway" id="UPA00148"/>
<evidence type="ECO:0000256" key="1">
    <source>
        <dbReference type="ARBA" id="ARBA00004953"/>
    </source>
</evidence>
<gene>
    <name evidence="9" type="ORF">EF807_06485</name>
</gene>
<evidence type="ECO:0000256" key="2">
    <source>
        <dbReference type="ARBA" id="ARBA00005879"/>
    </source>
</evidence>
<evidence type="ECO:0000256" key="3">
    <source>
        <dbReference type="ARBA" id="ARBA00022573"/>
    </source>
</evidence>
<evidence type="ECO:0000256" key="4">
    <source>
        <dbReference type="ARBA" id="ARBA00022603"/>
    </source>
</evidence>
<comment type="pathway">
    <text evidence="1">Cofactor biosynthesis; adenosylcobalamin biosynthesis.</text>
</comment>
<dbReference type="EMBL" id="RXIL01000116">
    <property type="protein sequence ID" value="RZN68134.1"/>
    <property type="molecule type" value="Genomic_DNA"/>
</dbReference>
<dbReference type="Proteomes" id="UP000320766">
    <property type="component" value="Unassembled WGS sequence"/>
</dbReference>
<keyword evidence="4 7" id="KW-0489">Methyltransferase</keyword>
<dbReference type="CDD" id="cd11641">
    <property type="entry name" value="Precorrin-4_C11-MT"/>
    <property type="match status" value="1"/>
</dbReference>
<evidence type="ECO:0000313" key="10">
    <source>
        <dbReference type="Proteomes" id="UP000320766"/>
    </source>
</evidence>
<evidence type="ECO:0000256" key="5">
    <source>
        <dbReference type="ARBA" id="ARBA00022679"/>
    </source>
</evidence>
<name>A0A520KVK9_9EURY</name>
<evidence type="ECO:0000313" key="9">
    <source>
        <dbReference type="EMBL" id="RZN68134.1"/>
    </source>
</evidence>
<protein>
    <submittedName>
        <fullName evidence="9">Radical SAM protein</fullName>
    </submittedName>
</protein>
<evidence type="ECO:0000256" key="6">
    <source>
        <dbReference type="ARBA" id="ARBA00022691"/>
    </source>
</evidence>
<evidence type="ECO:0000256" key="7">
    <source>
        <dbReference type="RuleBase" id="RU003960"/>
    </source>
</evidence>
<dbReference type="InterPro" id="IPR014776">
    <property type="entry name" value="4pyrrole_Mease_sub2"/>
</dbReference>
<dbReference type="GO" id="GO:0032259">
    <property type="term" value="P:methylation"/>
    <property type="evidence" value="ECO:0007669"/>
    <property type="project" value="UniProtKB-KW"/>
</dbReference>
<dbReference type="GO" id="GO:0046026">
    <property type="term" value="F:precorrin-4 C11-methyltransferase activity"/>
    <property type="evidence" value="ECO:0007669"/>
    <property type="project" value="InterPro"/>
</dbReference>
<keyword evidence="5 7" id="KW-0808">Transferase</keyword>
<dbReference type="Gene3D" id="3.30.950.10">
    <property type="entry name" value="Methyltransferase, Cobalt-precorrin-4 Transmethylase, Domain 2"/>
    <property type="match status" value="1"/>
</dbReference>
<feature type="domain" description="Tetrapyrrole methylase" evidence="8">
    <location>
        <begin position="3"/>
        <end position="205"/>
    </location>
</feature>
<reference evidence="9 10" key="1">
    <citation type="journal article" date="2019" name="Nat. Microbiol.">
        <title>Wide diversity of methane and short-chain alkane metabolisms in uncultured archaea.</title>
        <authorList>
            <person name="Borrel G."/>
            <person name="Adam P.S."/>
            <person name="McKay L.J."/>
            <person name="Chen L.X."/>
            <person name="Sierra-Garcia I.N."/>
            <person name="Sieber C.M."/>
            <person name="Letourneur Q."/>
            <person name="Ghozlane A."/>
            <person name="Andersen G.L."/>
            <person name="Li W.J."/>
            <person name="Hallam S.J."/>
            <person name="Muyzer G."/>
            <person name="de Oliveira V.M."/>
            <person name="Inskeep W.P."/>
            <person name="Banfield J.F."/>
            <person name="Gribaldo S."/>
        </authorList>
    </citation>
    <scope>NUCLEOTIDE SEQUENCE [LARGE SCALE GENOMIC DNA]</scope>
    <source>
        <strain evidence="9">NM1b</strain>
    </source>
</reference>
<dbReference type="GO" id="GO:0009236">
    <property type="term" value="P:cobalamin biosynthetic process"/>
    <property type="evidence" value="ECO:0007669"/>
    <property type="project" value="UniProtKB-UniPathway"/>
</dbReference>
<evidence type="ECO:0000259" key="8">
    <source>
        <dbReference type="Pfam" id="PF00590"/>
    </source>
</evidence>
<dbReference type="InterPro" id="IPR006362">
    <property type="entry name" value="Cbl_synth_CobM/CibF"/>
</dbReference>
<accession>A0A520KVK9</accession>
<dbReference type="SUPFAM" id="SSF53790">
    <property type="entry name" value="Tetrapyrrole methylase"/>
    <property type="match status" value="1"/>
</dbReference>
<dbReference type="AlphaFoldDB" id="A0A520KVK9"/>
<dbReference type="InterPro" id="IPR050161">
    <property type="entry name" value="Siro_Cobalamin_biosynth"/>
</dbReference>
<dbReference type="PANTHER" id="PTHR45790:SF4">
    <property type="entry name" value="COBALT-PRECORRIN-4 C(11)-METHYLTRANSFERASE"/>
    <property type="match status" value="1"/>
</dbReference>
<dbReference type="InterPro" id="IPR003043">
    <property type="entry name" value="Uropor_MeTrfase_CS"/>
</dbReference>
<dbReference type="PANTHER" id="PTHR45790">
    <property type="entry name" value="SIROHEME SYNTHASE-RELATED"/>
    <property type="match status" value="1"/>
</dbReference>
<dbReference type="InterPro" id="IPR000878">
    <property type="entry name" value="4pyrrol_Mease"/>
</dbReference>
<organism evidence="9 10">
    <name type="scientific">Candidatus Methanolliviera hydrocarbonicum</name>
    <dbReference type="NCBI Taxonomy" id="2491085"/>
    <lineage>
        <taxon>Archaea</taxon>
        <taxon>Methanobacteriati</taxon>
        <taxon>Methanobacteriota</taxon>
        <taxon>Candidatus Methanoliparia</taxon>
        <taxon>Candidatus Methanoliparales</taxon>
        <taxon>Candidatus Methanollivieraceae</taxon>
        <taxon>Candidatus Methanolliviera</taxon>
    </lineage>
</organism>
<dbReference type="InterPro" id="IPR035996">
    <property type="entry name" value="4pyrrol_Methylase_sf"/>
</dbReference>
<keyword evidence="3" id="KW-0169">Cobalamin biosynthesis</keyword>
<dbReference type="Gene3D" id="3.40.1010.10">
    <property type="entry name" value="Cobalt-precorrin-4 Transmethylase, Domain 1"/>
    <property type="match status" value="1"/>
</dbReference>
<comment type="similarity">
    <text evidence="2 7">Belongs to the precorrin methyltransferase family.</text>
</comment>
<dbReference type="PROSITE" id="PS00840">
    <property type="entry name" value="SUMT_2"/>
    <property type="match status" value="1"/>
</dbReference>
<dbReference type="PROSITE" id="PS00839">
    <property type="entry name" value="SUMT_1"/>
    <property type="match status" value="1"/>
</dbReference>